<evidence type="ECO:0000313" key="11">
    <source>
        <dbReference type="Proteomes" id="UP000694621"/>
    </source>
</evidence>
<dbReference type="PANTHER" id="PTHR11267">
    <property type="entry name" value="T-BOX PROTEIN-RELATED"/>
    <property type="match status" value="1"/>
</dbReference>
<dbReference type="Proteomes" id="UP000694621">
    <property type="component" value="Unplaced"/>
</dbReference>
<dbReference type="Gene3D" id="2.60.40.820">
    <property type="entry name" value="Transcription factor, T-box"/>
    <property type="match status" value="1"/>
</dbReference>
<name>A0A8B9JTU0_ASTMX</name>
<keyword evidence="4" id="KW-0804">Transcription</keyword>
<accession>A0A8B9JTU0</accession>
<dbReference type="GO" id="GO:0009653">
    <property type="term" value="P:anatomical structure morphogenesis"/>
    <property type="evidence" value="ECO:0007669"/>
    <property type="project" value="UniProtKB-ARBA"/>
</dbReference>
<dbReference type="InterPro" id="IPR008967">
    <property type="entry name" value="p53-like_TF_DNA-bd_sf"/>
</dbReference>
<dbReference type="InterPro" id="IPR018186">
    <property type="entry name" value="TF_T-box_CS"/>
</dbReference>
<dbReference type="InterPro" id="IPR036960">
    <property type="entry name" value="T-box_sf"/>
</dbReference>
<dbReference type="PROSITE" id="PS01283">
    <property type="entry name" value="TBOX_1"/>
    <property type="match status" value="1"/>
</dbReference>
<feature type="compositionally biased region" description="Low complexity" evidence="7">
    <location>
        <begin position="254"/>
        <end position="266"/>
    </location>
</feature>
<feature type="compositionally biased region" description="Basic residues" evidence="7">
    <location>
        <begin position="520"/>
        <end position="530"/>
    </location>
</feature>
<dbReference type="GO" id="GO:0000785">
    <property type="term" value="C:chromatin"/>
    <property type="evidence" value="ECO:0007669"/>
    <property type="project" value="TreeGrafter"/>
</dbReference>
<dbReference type="InterPro" id="IPR001699">
    <property type="entry name" value="TF_T-box"/>
</dbReference>
<dbReference type="GO" id="GO:0060429">
    <property type="term" value="P:epithelium development"/>
    <property type="evidence" value="ECO:0007669"/>
    <property type="project" value="UniProtKB-ARBA"/>
</dbReference>
<dbReference type="AlphaFoldDB" id="A0A8B9JTU0"/>
<reference evidence="9 12" key="1">
    <citation type="submission" date="2021-07" db="EMBL/GenBank/DDBJ databases">
        <authorList>
            <person name="Imarazene B."/>
            <person name="Zahm M."/>
            <person name="Klopp C."/>
            <person name="Cabau C."/>
            <person name="Beille S."/>
            <person name="Jouanno E."/>
            <person name="Castinel A."/>
            <person name="Lluch J."/>
            <person name="Gil L."/>
            <person name="Kuchtly C."/>
            <person name="Lopez Roques C."/>
            <person name="Donnadieu C."/>
            <person name="Parrinello H."/>
            <person name="Journot L."/>
            <person name="Du K."/>
            <person name="Schartl M."/>
            <person name="Retaux S."/>
            <person name="Guiguen Y."/>
        </authorList>
    </citation>
    <scope>NUCLEOTIDE SEQUENCE [LARGE SCALE GENOMIC DNA]</scope>
    <source>
        <strain evidence="9">Pach_M1</strain>
        <tissue evidence="9">Testis</tissue>
    </source>
</reference>
<dbReference type="PRINTS" id="PR00937">
    <property type="entry name" value="TBOX"/>
</dbReference>
<proteinExistence type="predicted"/>
<dbReference type="InterPro" id="IPR046360">
    <property type="entry name" value="T-box_DNA-bd"/>
</dbReference>
<dbReference type="PROSITE" id="PS01264">
    <property type="entry name" value="TBOX_2"/>
    <property type="match status" value="1"/>
</dbReference>
<dbReference type="PANTHER" id="PTHR11267:SF181">
    <property type="entry name" value="OPTOMOTOR-BLIND PROTEIN"/>
    <property type="match status" value="1"/>
</dbReference>
<evidence type="ECO:0000256" key="1">
    <source>
        <dbReference type="ARBA" id="ARBA00004123"/>
    </source>
</evidence>
<comment type="caution">
    <text evidence="6">Lacks conserved residue(s) required for the propagation of feature annotation.</text>
</comment>
<feature type="region of interest" description="Disordered" evidence="7">
    <location>
        <begin position="222"/>
        <end position="401"/>
    </location>
</feature>
<evidence type="ECO:0000313" key="10">
    <source>
        <dbReference type="Ensembl" id="ENSAMXP00005026719.1"/>
    </source>
</evidence>
<evidence type="ECO:0000256" key="2">
    <source>
        <dbReference type="ARBA" id="ARBA00023015"/>
    </source>
</evidence>
<dbReference type="GO" id="GO:0045893">
    <property type="term" value="P:positive regulation of DNA-templated transcription"/>
    <property type="evidence" value="ECO:0007669"/>
    <property type="project" value="InterPro"/>
</dbReference>
<feature type="domain" description="T-box" evidence="8">
    <location>
        <begin position="51"/>
        <end position="229"/>
    </location>
</feature>
<evidence type="ECO:0000256" key="7">
    <source>
        <dbReference type="SAM" id="MobiDB-lite"/>
    </source>
</evidence>
<evidence type="ECO:0000256" key="4">
    <source>
        <dbReference type="ARBA" id="ARBA00023163"/>
    </source>
</evidence>
<dbReference type="GO" id="GO:0005634">
    <property type="term" value="C:nucleus"/>
    <property type="evidence" value="ECO:0007669"/>
    <property type="project" value="UniProtKB-SubCell"/>
</dbReference>
<evidence type="ECO:0000259" key="8">
    <source>
        <dbReference type="PROSITE" id="PS50252"/>
    </source>
</evidence>
<dbReference type="SMART" id="SM00425">
    <property type="entry name" value="TBOX"/>
    <property type="match status" value="1"/>
</dbReference>
<dbReference type="PROSITE" id="PS50252">
    <property type="entry name" value="TBOX_3"/>
    <property type="match status" value="1"/>
</dbReference>
<feature type="compositionally biased region" description="Basic and acidic residues" evidence="7">
    <location>
        <begin position="375"/>
        <end position="390"/>
    </location>
</feature>
<evidence type="ECO:0000256" key="3">
    <source>
        <dbReference type="ARBA" id="ARBA00023125"/>
    </source>
</evidence>
<evidence type="ECO:0000256" key="5">
    <source>
        <dbReference type="ARBA" id="ARBA00023242"/>
    </source>
</evidence>
<evidence type="ECO:0000313" key="12">
    <source>
        <dbReference type="Proteomes" id="UP000752171"/>
    </source>
</evidence>
<sequence>MAYHPPDFSIGAVLGAPHPHAHPAVFSVLEQLESPVQLPASPPQDEPVVQLEGAELWTRFHEIGTEMVITKSGRRMFPALKVRCAGFDRKARYVLLMDVVAADDCRYKFHGSRWMVAGKADPEMPKRMYIHPDSPATGEQWMSKTVNFNKLKLTNNISDQHGFTILNSMHKYQPRLHIVRANDVLQLPYSTFKTYVFPETQFMAVTAYQNDKITQLKIDNNPFAKGFRDTGNGRREKRKSVVQMKIREEQKIESGSSDDSSSDPSPYLLQEPTVATSTHKGVCESDSDNDGGHSGPIAQAAEISTTSLETPDEPTDPPPPHSTHQPPEHHPQHHRDHPQHPSNHPSDLPDPPSIGSEECEQTPGLTHVPGGPLDPEYHRLTLHPDTDTHTHTHRCCPPPPGSVAQQLVGGLLPGQGHYHLVRSVPPLLAAGPLAPLAPWLSGWGEGEAGGRGALTQEVLRLQQIGPAAQGLIISHYYPYNYMNVIAAAVPAAVRPRPRGAPYPLPPLRLTGSPAGPGASRGHRSTTPRST</sequence>
<reference evidence="10" key="2">
    <citation type="submission" date="2025-05" db="UniProtKB">
        <authorList>
            <consortium name="Ensembl"/>
        </authorList>
    </citation>
    <scope>IDENTIFICATION</scope>
</reference>
<dbReference type="Proteomes" id="UP000752171">
    <property type="component" value="Unassembled WGS sequence"/>
</dbReference>
<dbReference type="Pfam" id="PF00907">
    <property type="entry name" value="T-box"/>
    <property type="match status" value="1"/>
</dbReference>
<keyword evidence="5 6" id="KW-0539">Nucleus</keyword>
<dbReference type="Ensembl" id="ENSAMXT00005029412.1">
    <property type="protein sequence ID" value="ENSAMXP00005026719.1"/>
    <property type="gene ID" value="ENSAMXG00005013443.1"/>
</dbReference>
<dbReference type="FunFam" id="2.60.40.820:FF:000003">
    <property type="entry name" value="T-box transcription factor TBX3"/>
    <property type="match status" value="1"/>
</dbReference>
<dbReference type="GO" id="GO:0001708">
    <property type="term" value="P:cell fate specification"/>
    <property type="evidence" value="ECO:0007669"/>
    <property type="project" value="TreeGrafter"/>
</dbReference>
<evidence type="ECO:0000313" key="9">
    <source>
        <dbReference type="EMBL" id="KAG9261521.1"/>
    </source>
</evidence>
<organism evidence="10 11">
    <name type="scientific">Astyanax mexicanus</name>
    <name type="common">Blind cave fish</name>
    <name type="synonym">Astyanax fasciatus mexicanus</name>
    <dbReference type="NCBI Taxonomy" id="7994"/>
    <lineage>
        <taxon>Eukaryota</taxon>
        <taxon>Metazoa</taxon>
        <taxon>Chordata</taxon>
        <taxon>Craniata</taxon>
        <taxon>Vertebrata</taxon>
        <taxon>Euteleostomi</taxon>
        <taxon>Actinopterygii</taxon>
        <taxon>Neopterygii</taxon>
        <taxon>Teleostei</taxon>
        <taxon>Ostariophysi</taxon>
        <taxon>Characiformes</taxon>
        <taxon>Characoidei</taxon>
        <taxon>Acestrorhamphidae</taxon>
        <taxon>Acestrorhamphinae</taxon>
        <taxon>Astyanax</taxon>
    </lineage>
</organism>
<comment type="subcellular location">
    <subcellularLocation>
        <location evidence="1 6">Nucleus</location>
    </subcellularLocation>
</comment>
<keyword evidence="2" id="KW-0805">Transcription regulation</keyword>
<evidence type="ECO:0000256" key="6">
    <source>
        <dbReference type="PROSITE-ProRule" id="PRU00201"/>
    </source>
</evidence>
<keyword evidence="3 6" id="KW-0238">DNA-binding</keyword>
<dbReference type="EMBL" id="JAICCE010000022">
    <property type="protein sequence ID" value="KAG9261521.1"/>
    <property type="molecule type" value="Genomic_DNA"/>
</dbReference>
<protein>
    <submittedName>
        <fullName evidence="10">T-box transcription factor 3</fullName>
    </submittedName>
    <submittedName>
        <fullName evidence="9">T-box transcription factor TBX3-like</fullName>
    </submittedName>
</protein>
<dbReference type="GO" id="GO:0000981">
    <property type="term" value="F:DNA-binding transcription factor activity, RNA polymerase II-specific"/>
    <property type="evidence" value="ECO:0007669"/>
    <property type="project" value="TreeGrafter"/>
</dbReference>
<dbReference type="GO" id="GO:0000978">
    <property type="term" value="F:RNA polymerase II cis-regulatory region sequence-specific DNA binding"/>
    <property type="evidence" value="ECO:0007669"/>
    <property type="project" value="InterPro"/>
</dbReference>
<dbReference type="SUPFAM" id="SSF49417">
    <property type="entry name" value="p53-like transcription factors"/>
    <property type="match status" value="1"/>
</dbReference>
<dbReference type="CDD" id="cd20188">
    <property type="entry name" value="T-box_TBX2_3-like"/>
    <property type="match status" value="1"/>
</dbReference>
<gene>
    <name evidence="9" type="primary">TBX3</name>
    <name evidence="9" type="ORF">AMEX_G25066</name>
</gene>
<feature type="region of interest" description="Disordered" evidence="7">
    <location>
        <begin position="502"/>
        <end position="530"/>
    </location>
</feature>